<dbReference type="GO" id="GO:0016567">
    <property type="term" value="P:protein ubiquitination"/>
    <property type="evidence" value="ECO:0007669"/>
    <property type="project" value="InterPro"/>
</dbReference>
<protein>
    <recommendedName>
        <fullName evidence="3">BTB domain-containing protein</fullName>
    </recommendedName>
</protein>
<dbReference type="EnsemblPlants" id="EMT18016">
    <property type="protein sequence ID" value="EMT18016"/>
    <property type="gene ID" value="F775_22221"/>
</dbReference>
<name>R7W874_AEGTA</name>
<dbReference type="Gene3D" id="3.30.710.10">
    <property type="entry name" value="Potassium Channel Kv1.1, Chain A"/>
    <property type="match status" value="1"/>
</dbReference>
<evidence type="ECO:0000313" key="2">
    <source>
        <dbReference type="EnsemblPlants" id="EMT18016"/>
    </source>
</evidence>
<organism evidence="2">
    <name type="scientific">Aegilops tauschii</name>
    <name type="common">Tausch's goatgrass</name>
    <name type="synonym">Aegilops squarrosa</name>
    <dbReference type="NCBI Taxonomy" id="37682"/>
    <lineage>
        <taxon>Eukaryota</taxon>
        <taxon>Viridiplantae</taxon>
        <taxon>Streptophyta</taxon>
        <taxon>Embryophyta</taxon>
        <taxon>Tracheophyta</taxon>
        <taxon>Spermatophyta</taxon>
        <taxon>Magnoliopsida</taxon>
        <taxon>Liliopsida</taxon>
        <taxon>Poales</taxon>
        <taxon>Poaceae</taxon>
        <taxon>BOP clade</taxon>
        <taxon>Pooideae</taxon>
        <taxon>Triticodae</taxon>
        <taxon>Triticeae</taxon>
        <taxon>Triticinae</taxon>
        <taxon>Aegilops</taxon>
    </lineage>
</organism>
<sequence>MARDLLVAADLYDLERLRLMCENILSESIDVGNVMATLMLVHGRHDCWQLEGSCVKFMASEPDMYDVVQATKNSTNHAPLS</sequence>
<evidence type="ECO:0000256" key="1">
    <source>
        <dbReference type="ARBA" id="ARBA00004906"/>
    </source>
</evidence>
<reference evidence="2" key="1">
    <citation type="submission" date="2015-06" db="UniProtKB">
        <authorList>
            <consortium name="EnsemblPlants"/>
        </authorList>
    </citation>
    <scope>IDENTIFICATION</scope>
</reference>
<evidence type="ECO:0008006" key="3">
    <source>
        <dbReference type="Google" id="ProtNLM"/>
    </source>
</evidence>
<proteinExistence type="predicted"/>
<dbReference type="PANTHER" id="PTHR26379">
    <property type="entry name" value="BTB/POZ AND MATH DOMAIN-CONTAINING PROTEIN 1"/>
    <property type="match status" value="1"/>
</dbReference>
<accession>R7W874</accession>
<comment type="pathway">
    <text evidence="1">Protein modification; protein ubiquitination.</text>
</comment>
<dbReference type="InterPro" id="IPR045005">
    <property type="entry name" value="BPM1-6"/>
</dbReference>
<dbReference type="PANTHER" id="PTHR26379:SF494">
    <property type="entry name" value="BTB DOMAIN-CONTAINING PROTEIN"/>
    <property type="match status" value="1"/>
</dbReference>
<dbReference type="AlphaFoldDB" id="R7W874"/>
<dbReference type="InterPro" id="IPR011333">
    <property type="entry name" value="SKP1/BTB/POZ_sf"/>
</dbReference>